<accession>A0AAD7UJ89</accession>
<name>A0AAD7UJ89_9STRA</name>
<proteinExistence type="predicted"/>
<gene>
    <name evidence="2" type="ORF">CTAYLR_005291</name>
</gene>
<dbReference type="Proteomes" id="UP001230188">
    <property type="component" value="Unassembled WGS sequence"/>
</dbReference>
<dbReference type="SUPFAM" id="SSF47446">
    <property type="entry name" value="Signal peptide-binding domain"/>
    <property type="match status" value="1"/>
</dbReference>
<evidence type="ECO:0000313" key="2">
    <source>
        <dbReference type="EMBL" id="KAJ8608924.1"/>
    </source>
</evidence>
<keyword evidence="3" id="KW-1185">Reference proteome</keyword>
<evidence type="ECO:0000313" key="3">
    <source>
        <dbReference type="Proteomes" id="UP001230188"/>
    </source>
</evidence>
<sequence>MAGEMWKLRVPGFRSSAQAVEYKSMMKVLEALTDEELEDKSLLRGLRLMRVARQSEQPVRFVNQVLSRFDQTAMLHMWLHRQHDEGRALPTTMEEAHERMAADPAVRRYSAGMASSKVIQRRINRRGSL</sequence>
<reference evidence="2" key="1">
    <citation type="submission" date="2023-01" db="EMBL/GenBank/DDBJ databases">
        <title>Metagenome sequencing of chrysophaentin producing Chrysophaeum taylorii.</title>
        <authorList>
            <person name="Davison J."/>
            <person name="Bewley C."/>
        </authorList>
    </citation>
    <scope>NUCLEOTIDE SEQUENCE</scope>
    <source>
        <strain evidence="2">NIES-1699</strain>
    </source>
</reference>
<dbReference type="InterPro" id="IPR004125">
    <property type="entry name" value="Signal_recog_particle_SRP54_M"/>
</dbReference>
<protein>
    <recommendedName>
        <fullName evidence="1">Signal recognition particle SRP54 subunit M-domain domain-containing protein</fullName>
    </recommendedName>
</protein>
<comment type="caution">
    <text evidence="2">The sequence shown here is derived from an EMBL/GenBank/DDBJ whole genome shotgun (WGS) entry which is preliminary data.</text>
</comment>
<organism evidence="2 3">
    <name type="scientific">Chrysophaeum taylorii</name>
    <dbReference type="NCBI Taxonomy" id="2483200"/>
    <lineage>
        <taxon>Eukaryota</taxon>
        <taxon>Sar</taxon>
        <taxon>Stramenopiles</taxon>
        <taxon>Ochrophyta</taxon>
        <taxon>Pelagophyceae</taxon>
        <taxon>Pelagomonadales</taxon>
        <taxon>Pelagomonadaceae</taxon>
        <taxon>Chrysophaeum</taxon>
    </lineage>
</organism>
<dbReference type="InterPro" id="IPR036891">
    <property type="entry name" value="Signal_recog_part_SRP54_M_sf"/>
</dbReference>
<dbReference type="AlphaFoldDB" id="A0AAD7UJ89"/>
<dbReference type="GO" id="GO:0006614">
    <property type="term" value="P:SRP-dependent cotranslational protein targeting to membrane"/>
    <property type="evidence" value="ECO:0007669"/>
    <property type="project" value="InterPro"/>
</dbReference>
<dbReference type="GO" id="GO:0048500">
    <property type="term" value="C:signal recognition particle"/>
    <property type="evidence" value="ECO:0007669"/>
    <property type="project" value="InterPro"/>
</dbReference>
<dbReference type="GO" id="GO:0008312">
    <property type="term" value="F:7S RNA binding"/>
    <property type="evidence" value="ECO:0007669"/>
    <property type="project" value="InterPro"/>
</dbReference>
<dbReference type="Pfam" id="PF02978">
    <property type="entry name" value="SRP_SPB"/>
    <property type="match status" value="1"/>
</dbReference>
<dbReference type="Gene3D" id="1.10.260.30">
    <property type="entry name" value="Signal recognition particle, SRP54 subunit, M-domain"/>
    <property type="match status" value="1"/>
</dbReference>
<feature type="domain" description="Signal recognition particle SRP54 subunit M-domain" evidence="1">
    <location>
        <begin position="10"/>
        <end position="73"/>
    </location>
</feature>
<dbReference type="EMBL" id="JAQMWT010000157">
    <property type="protein sequence ID" value="KAJ8608924.1"/>
    <property type="molecule type" value="Genomic_DNA"/>
</dbReference>
<evidence type="ECO:0000259" key="1">
    <source>
        <dbReference type="Pfam" id="PF02978"/>
    </source>
</evidence>